<dbReference type="AlphaFoldDB" id="A0A1F4ZB80"/>
<proteinExistence type="predicted"/>
<evidence type="ECO:0000256" key="1">
    <source>
        <dbReference type="SAM" id="MobiDB-lite"/>
    </source>
</evidence>
<gene>
    <name evidence="2" type="ORF">A2989_03045</name>
</gene>
<dbReference type="Proteomes" id="UP000177080">
    <property type="component" value="Unassembled WGS sequence"/>
</dbReference>
<evidence type="ECO:0000313" key="2">
    <source>
        <dbReference type="EMBL" id="OGD03630.1"/>
    </source>
</evidence>
<dbReference type="EMBL" id="MEXN01000005">
    <property type="protein sequence ID" value="OGD03630.1"/>
    <property type="molecule type" value="Genomic_DNA"/>
</dbReference>
<organism evidence="2 3">
    <name type="scientific">Candidatus Amesbacteria bacterium RIFCSPLOWO2_01_FULL_48_25</name>
    <dbReference type="NCBI Taxonomy" id="1797259"/>
    <lineage>
        <taxon>Bacteria</taxon>
        <taxon>Candidatus Amesiibacteriota</taxon>
    </lineage>
</organism>
<protein>
    <submittedName>
        <fullName evidence="2">Uncharacterized protein</fullName>
    </submittedName>
</protein>
<name>A0A1F4ZB80_9BACT</name>
<evidence type="ECO:0000313" key="3">
    <source>
        <dbReference type="Proteomes" id="UP000177080"/>
    </source>
</evidence>
<feature type="compositionally biased region" description="Basic residues" evidence="1">
    <location>
        <begin position="114"/>
        <end position="123"/>
    </location>
</feature>
<dbReference type="STRING" id="1797259.A2989_03045"/>
<accession>A0A1F4ZB80</accession>
<reference evidence="2 3" key="1">
    <citation type="journal article" date="2016" name="Nat. Commun.">
        <title>Thousands of microbial genomes shed light on interconnected biogeochemical processes in an aquifer system.</title>
        <authorList>
            <person name="Anantharaman K."/>
            <person name="Brown C.T."/>
            <person name="Hug L.A."/>
            <person name="Sharon I."/>
            <person name="Castelle C.J."/>
            <person name="Probst A.J."/>
            <person name="Thomas B.C."/>
            <person name="Singh A."/>
            <person name="Wilkins M.J."/>
            <person name="Karaoz U."/>
            <person name="Brodie E.L."/>
            <person name="Williams K.H."/>
            <person name="Hubbard S.S."/>
            <person name="Banfield J.F."/>
        </authorList>
    </citation>
    <scope>NUCLEOTIDE SEQUENCE [LARGE SCALE GENOMIC DNA]</scope>
</reference>
<sequence>MPYGSNEGDRSFETVEQARNSAVGYAMRALGWLVGCTTPKREVDNAGDEKAVVWQVKGENGTKKFVRIREDLHDPSGKVVFDVETSQSSPKRSTSKETVHFLAQDSDAEAVAAKKSRRRGNGQ</sequence>
<feature type="region of interest" description="Disordered" evidence="1">
    <location>
        <begin position="79"/>
        <end position="123"/>
    </location>
</feature>
<comment type="caution">
    <text evidence="2">The sequence shown here is derived from an EMBL/GenBank/DDBJ whole genome shotgun (WGS) entry which is preliminary data.</text>
</comment>